<evidence type="ECO:0000256" key="7">
    <source>
        <dbReference type="ARBA" id="ARBA00025147"/>
    </source>
</evidence>
<dbReference type="InterPro" id="IPR045065">
    <property type="entry name" value="XPO1/5"/>
</dbReference>
<dbReference type="Pfam" id="PF18777">
    <property type="entry name" value="CRM1_repeat"/>
    <property type="match status" value="1"/>
</dbReference>
<dbReference type="GO" id="GO:0017070">
    <property type="term" value="F:U6 snRNA binding"/>
    <property type="evidence" value="ECO:0007669"/>
    <property type="project" value="EnsemblFungi"/>
</dbReference>
<dbReference type="GO" id="GO:0031267">
    <property type="term" value="F:small GTPase binding"/>
    <property type="evidence" value="ECO:0007669"/>
    <property type="project" value="InterPro"/>
</dbReference>
<dbReference type="GO" id="GO:0030623">
    <property type="term" value="F:U5 snRNA binding"/>
    <property type="evidence" value="ECO:0007669"/>
    <property type="project" value="EnsemblFungi"/>
</dbReference>
<dbReference type="GO" id="GO:0034399">
    <property type="term" value="C:nuclear periphery"/>
    <property type="evidence" value="ECO:0007669"/>
    <property type="project" value="EnsemblFungi"/>
</dbReference>
<comment type="caution">
    <text evidence="10">The sequence shown here is derived from an EMBL/GenBank/DDBJ whole genome shotgun (WGS) entry which is preliminary data.</text>
</comment>
<dbReference type="SUPFAM" id="SSF48371">
    <property type="entry name" value="ARM repeat"/>
    <property type="match status" value="1"/>
</dbReference>
<evidence type="ECO:0000256" key="6">
    <source>
        <dbReference type="ARBA" id="ARBA00023242"/>
    </source>
</evidence>
<dbReference type="GO" id="GO:0030620">
    <property type="term" value="F:U2 snRNA binding"/>
    <property type="evidence" value="ECO:0007669"/>
    <property type="project" value="EnsemblFungi"/>
</dbReference>
<keyword evidence="5" id="KW-0653">Protein transport</keyword>
<dbReference type="GO" id="GO:0030619">
    <property type="term" value="F:U1 snRNA binding"/>
    <property type="evidence" value="ECO:0007669"/>
    <property type="project" value="EnsemblFungi"/>
</dbReference>
<comment type="function">
    <text evidence="7">tRNA nucleus export receptor which facilitates tRNA translocation across the nuclear pore complex. Involved in pre-tRNA splicing, probably by affecting the interaction of pre-tRNA with splicing endonuclease.</text>
</comment>
<keyword evidence="11" id="KW-1185">Reference proteome</keyword>
<name>A0A0C2J8A1_9PEZI</name>
<dbReference type="HOGENOM" id="CLU_011906_0_0_1"/>
<evidence type="ECO:0000256" key="2">
    <source>
        <dbReference type="ARBA" id="ARBA00009466"/>
    </source>
</evidence>
<sequence length="1117" mass="127614">MAPTVAELDSVVRAFYEGRGEQQKAAESALNQFKEDPDAWLIVDKILSEATYPQTKFLALQVLDHVIMTRWKVLPREQCQGIRNFVVQFIIQSSDSEEALREHKTLLNKLNLVLISILKQEWPHNWPTFINEIITACRSSLSICENNMIILRLLSEEVFDYSAEQMTSTKTRNLKTTMCAEFSQIFQLCTEILNTATQTSLVKATLETLLRFCNWIPLGYIFETPLIDTLRTRFLEVPEFRNITLQCLTEIGGLQTSGPGQVGNYDEQLIKMFTEVLTTIATIIPLSMDLKTTYPQSNSRDQEFVQNLALFLCNFFTMHLNLIENLPNRDFLTHAHFYLIRISQIDDREIFKITLDYWLKLVQELYEEMQSLPMSEANPLLAMGTLTSNGAPNPALLNNYPLRKHKYKEILSNLRIVMIEKMVRPEEVLIVENDEGEIVREFVKESDTVQLYKTIRECLVYLTHLDVVDTEQIMTEKLARQVDGSEWSWHNCNVLCWAIGSISLAMNEETEKRFLVTVIKDLLGLTEMKRGKDNKAVVASNIMYIVGQYPRFLKAHWKFLKTVVNKLFEFMHESHEGVQDMACDTFIKIAKQCRRHFVALQPSEQEPFIDEIVRNLQKITCDLTPQQVHTFYEACGYMVSAQGNRSQQERLLSDLMALPNSAWDQIIKSATADPSILQDSDTIKIIGNIMKTNVAACTSIGPYFYPQIGRIYLDLLQMYRATSQLISEAVARDGEIAPKTPKVRGLRTIKKEILKLIEVFVDKAEELPAVRTQMVPQLLDSVLVDYNRNVPNARDAEVLKAMAAIISKLGSLMEDQVPIIMENVFECTLEMINKDFSEFPEHRVEFFNLLRAINLHCFPALLKLDNRQFKFVIDACLWASKHDNRDVEAAGLGMCLELINNVAEKTDTSTANAFFNQFFILILQDVFYVLTDTDHKAGFKTQSSLLVRMFYLVDPADGSAPKIQGPIYQPDQAQANTPNREFLTNYVANLLRNAFSNLQPGQIQAFVESLFTLNTQYDKFRLSLRDFLISLREFSGDNAELYLAEKEQAESDAKQADIERRSKVSGLLKPSELDQDDELASTTAIGTKTVGKSASRASENKKGVQDDDFDAWELYGV</sequence>
<dbReference type="GO" id="GO:0006611">
    <property type="term" value="P:protein export from nucleus"/>
    <property type="evidence" value="ECO:0007669"/>
    <property type="project" value="EnsemblFungi"/>
</dbReference>
<dbReference type="FunFam" id="1.25.10.10:FF:000490">
    <property type="entry name" value="CRM1p Major karyopherin"/>
    <property type="match status" value="1"/>
</dbReference>
<dbReference type="GO" id="GO:0005816">
    <property type="term" value="C:spindle pole body"/>
    <property type="evidence" value="ECO:0007669"/>
    <property type="project" value="EnsemblFungi"/>
</dbReference>
<evidence type="ECO:0000259" key="9">
    <source>
        <dbReference type="PROSITE" id="PS50166"/>
    </source>
</evidence>
<dbReference type="Gene3D" id="1.25.10.10">
    <property type="entry name" value="Leucine-rich Repeat Variant"/>
    <property type="match status" value="1"/>
</dbReference>
<dbReference type="GO" id="GO:0000055">
    <property type="term" value="P:ribosomal large subunit export from nucleus"/>
    <property type="evidence" value="ECO:0007669"/>
    <property type="project" value="EnsemblFungi"/>
</dbReference>
<keyword evidence="4" id="KW-0819">tRNA processing</keyword>
<evidence type="ECO:0000256" key="5">
    <source>
        <dbReference type="ARBA" id="ARBA00022927"/>
    </source>
</evidence>
<dbReference type="Pfam" id="PF18787">
    <property type="entry name" value="CRM1_repeat_3"/>
    <property type="match status" value="1"/>
</dbReference>
<protein>
    <submittedName>
        <fullName evidence="10">Exportin-1</fullName>
    </submittedName>
</protein>
<keyword evidence="3" id="KW-0813">Transport</keyword>
<dbReference type="GO" id="GO:0005049">
    <property type="term" value="F:nuclear export signal receptor activity"/>
    <property type="evidence" value="ECO:0007669"/>
    <property type="project" value="EnsemblFungi"/>
</dbReference>
<comment type="similarity">
    <text evidence="2">Belongs to the exportin family.</text>
</comment>
<dbReference type="PANTHER" id="PTHR11223:SF2">
    <property type="entry name" value="EXPORTIN-1"/>
    <property type="match status" value="1"/>
</dbReference>
<dbReference type="InterPro" id="IPR001494">
    <property type="entry name" value="Importin-beta_N"/>
</dbReference>
<dbReference type="Pfam" id="PF08389">
    <property type="entry name" value="Xpo1"/>
    <property type="match status" value="1"/>
</dbReference>
<dbReference type="InterPro" id="IPR011989">
    <property type="entry name" value="ARM-like"/>
</dbReference>
<gene>
    <name evidence="10" type="ORF">SPBR_03891</name>
</gene>
<accession>A0A0C2J8A1</accession>
<dbReference type="AlphaFoldDB" id="A0A0C2J8A1"/>
<comment type="subcellular location">
    <subcellularLocation>
        <location evidence="1">Nucleus</location>
    </subcellularLocation>
</comment>
<feature type="domain" description="Importin N-terminal" evidence="9">
    <location>
        <begin position="26"/>
        <end position="92"/>
    </location>
</feature>
<dbReference type="PANTHER" id="PTHR11223">
    <property type="entry name" value="EXPORTIN 1/5"/>
    <property type="match status" value="1"/>
</dbReference>
<dbReference type="Pfam" id="PF18784">
    <property type="entry name" value="CRM1_repeat_2"/>
    <property type="match status" value="1"/>
</dbReference>
<organism evidence="10 11">
    <name type="scientific">Sporothrix brasiliensis 5110</name>
    <dbReference type="NCBI Taxonomy" id="1398154"/>
    <lineage>
        <taxon>Eukaryota</taxon>
        <taxon>Fungi</taxon>
        <taxon>Dikarya</taxon>
        <taxon>Ascomycota</taxon>
        <taxon>Pezizomycotina</taxon>
        <taxon>Sordariomycetes</taxon>
        <taxon>Sordariomycetidae</taxon>
        <taxon>Ophiostomatales</taxon>
        <taxon>Ophiostomataceae</taxon>
        <taxon>Sporothrix</taxon>
    </lineage>
</organism>
<dbReference type="RefSeq" id="XP_040623250.1">
    <property type="nucleotide sequence ID" value="XM_040762179.1"/>
</dbReference>
<reference evidence="10 11" key="1">
    <citation type="journal article" date="2014" name="BMC Genomics">
        <title>Comparative genomics of the major fungal agents of human and animal Sporotrichosis: Sporothrix schenckii and Sporothrix brasiliensis.</title>
        <authorList>
            <person name="Teixeira M.M."/>
            <person name="de Almeida L.G."/>
            <person name="Kubitschek-Barreira P."/>
            <person name="Alves F.L."/>
            <person name="Kioshima E.S."/>
            <person name="Abadio A.K."/>
            <person name="Fernandes L."/>
            <person name="Derengowski L.S."/>
            <person name="Ferreira K.S."/>
            <person name="Souza R.C."/>
            <person name="Ruiz J.C."/>
            <person name="de Andrade N.C."/>
            <person name="Paes H.C."/>
            <person name="Nicola A.M."/>
            <person name="Albuquerque P."/>
            <person name="Gerber A.L."/>
            <person name="Martins V.P."/>
            <person name="Peconick L.D."/>
            <person name="Neto A.V."/>
            <person name="Chaucanez C.B."/>
            <person name="Silva P.A."/>
            <person name="Cunha O.L."/>
            <person name="de Oliveira F.F."/>
            <person name="dos Santos T.C."/>
            <person name="Barros A.L."/>
            <person name="Soares M.A."/>
            <person name="de Oliveira L.M."/>
            <person name="Marini M.M."/>
            <person name="Villalobos-Duno H."/>
            <person name="Cunha M.M."/>
            <person name="de Hoog S."/>
            <person name="da Silveira J.F."/>
            <person name="Henrissat B."/>
            <person name="Nino-Vega G.A."/>
            <person name="Cisalpino P.S."/>
            <person name="Mora-Montes H.M."/>
            <person name="Almeida S.R."/>
            <person name="Stajich J.E."/>
            <person name="Lopes-Bezerra L.M."/>
            <person name="Vasconcelos A.T."/>
            <person name="Felipe M.S."/>
        </authorList>
    </citation>
    <scope>NUCLEOTIDE SEQUENCE [LARGE SCALE GENOMIC DNA]</scope>
    <source>
        <strain evidence="10 11">5110</strain>
    </source>
</reference>
<dbReference type="GO" id="GO:0000776">
    <property type="term" value="C:kinetochore"/>
    <property type="evidence" value="ECO:0007669"/>
    <property type="project" value="EnsemblFungi"/>
</dbReference>
<dbReference type="InterPro" id="IPR041123">
    <property type="entry name" value="CRM1_repeat"/>
</dbReference>
<evidence type="ECO:0000256" key="3">
    <source>
        <dbReference type="ARBA" id="ARBA00022448"/>
    </source>
</evidence>
<evidence type="ECO:0000313" key="10">
    <source>
        <dbReference type="EMBL" id="KIH95240.1"/>
    </source>
</evidence>
<dbReference type="GO" id="GO:0005737">
    <property type="term" value="C:cytoplasm"/>
    <property type="evidence" value="ECO:0007669"/>
    <property type="project" value="TreeGrafter"/>
</dbReference>
<proteinExistence type="inferred from homology"/>
<evidence type="ECO:0000313" key="11">
    <source>
        <dbReference type="Proteomes" id="UP000031575"/>
    </source>
</evidence>
<dbReference type="InterPro" id="IPR040485">
    <property type="entry name" value="XPO1_repeat_3"/>
</dbReference>
<dbReference type="GO" id="GO:0071528">
    <property type="term" value="P:tRNA re-export from nucleus"/>
    <property type="evidence" value="ECO:0007669"/>
    <property type="project" value="EnsemblFungi"/>
</dbReference>
<dbReference type="Proteomes" id="UP000031575">
    <property type="component" value="Unassembled WGS sequence"/>
</dbReference>
<dbReference type="Pfam" id="PF03810">
    <property type="entry name" value="IBN_N"/>
    <property type="match status" value="1"/>
</dbReference>
<dbReference type="VEuPathDB" id="FungiDB:SPBR_03891"/>
<evidence type="ECO:0000256" key="4">
    <source>
        <dbReference type="ARBA" id="ARBA00022694"/>
    </source>
</evidence>
<dbReference type="GO" id="GO:0006406">
    <property type="term" value="P:mRNA export from nucleus"/>
    <property type="evidence" value="ECO:0007669"/>
    <property type="project" value="EnsemblFungi"/>
</dbReference>
<feature type="compositionally biased region" description="Basic and acidic residues" evidence="8">
    <location>
        <begin position="1052"/>
        <end position="1062"/>
    </location>
</feature>
<dbReference type="GO" id="GO:0061608">
    <property type="term" value="F:nuclear import signal receptor activity"/>
    <property type="evidence" value="ECO:0007669"/>
    <property type="project" value="EnsemblFungi"/>
</dbReference>
<evidence type="ECO:0000256" key="1">
    <source>
        <dbReference type="ARBA" id="ARBA00004123"/>
    </source>
</evidence>
<dbReference type="Pfam" id="PF08767">
    <property type="entry name" value="CRM1_C"/>
    <property type="match status" value="1"/>
</dbReference>
<dbReference type="InterPro" id="IPR041235">
    <property type="entry name" value="Exp1_repeat_2"/>
</dbReference>
<dbReference type="EMBL" id="AWTV01000001">
    <property type="protein sequence ID" value="KIH95240.1"/>
    <property type="molecule type" value="Genomic_DNA"/>
</dbReference>
<dbReference type="PROSITE" id="PS50166">
    <property type="entry name" value="IMPORTIN_B_NT"/>
    <property type="match status" value="1"/>
</dbReference>
<dbReference type="SMART" id="SM00913">
    <property type="entry name" value="IBN_N"/>
    <property type="match status" value="1"/>
</dbReference>
<keyword evidence="6" id="KW-0539">Nucleus</keyword>
<dbReference type="InterPro" id="IPR016024">
    <property type="entry name" value="ARM-type_fold"/>
</dbReference>
<dbReference type="SMART" id="SM01102">
    <property type="entry name" value="CRM1_C"/>
    <property type="match status" value="1"/>
</dbReference>
<dbReference type="InterPro" id="IPR013598">
    <property type="entry name" value="Exportin-1/Importin-b-like"/>
</dbReference>
<dbReference type="GeneID" id="63677100"/>
<dbReference type="GO" id="GO:0030621">
    <property type="term" value="F:U4 snRNA binding"/>
    <property type="evidence" value="ECO:0007669"/>
    <property type="project" value="EnsemblFungi"/>
</dbReference>
<feature type="compositionally biased region" description="Polar residues" evidence="8">
    <location>
        <begin position="1080"/>
        <end position="1097"/>
    </location>
</feature>
<feature type="region of interest" description="Disordered" evidence="8">
    <location>
        <begin position="1052"/>
        <end position="1103"/>
    </location>
</feature>
<dbReference type="OrthoDB" id="27218at2759"/>
<evidence type="ECO:0000256" key="8">
    <source>
        <dbReference type="SAM" id="MobiDB-lite"/>
    </source>
</evidence>
<dbReference type="GO" id="GO:0034501">
    <property type="term" value="P:protein localization to kinetochore"/>
    <property type="evidence" value="ECO:0007669"/>
    <property type="project" value="EnsemblFungi"/>
</dbReference>
<dbReference type="InterPro" id="IPR014877">
    <property type="entry name" value="XPO1_C_dom"/>
</dbReference>
<dbReference type="GO" id="GO:0008033">
    <property type="term" value="P:tRNA processing"/>
    <property type="evidence" value="ECO:0007669"/>
    <property type="project" value="UniProtKB-KW"/>
</dbReference>
<dbReference type="GO" id="GO:0000056">
    <property type="term" value="P:ribosomal small subunit export from nucleus"/>
    <property type="evidence" value="ECO:0007669"/>
    <property type="project" value="TreeGrafter"/>
</dbReference>